<dbReference type="Proteomes" id="UP000003755">
    <property type="component" value="Unassembled WGS sequence"/>
</dbReference>
<gene>
    <name evidence="1" type="ORF">BLAHAN_06366</name>
</gene>
<comment type="caution">
    <text evidence="1">The sequence shown here is derived from an EMBL/GenBank/DDBJ whole genome shotgun (WGS) entry which is preliminary data.</text>
</comment>
<reference evidence="1" key="1">
    <citation type="submission" date="2009-09" db="EMBL/GenBank/DDBJ databases">
        <authorList>
            <person name="Weinstock G."/>
            <person name="Sodergren E."/>
            <person name="Clifton S."/>
            <person name="Fulton L."/>
            <person name="Fulton B."/>
            <person name="Courtney L."/>
            <person name="Fronick C."/>
            <person name="Harrison M."/>
            <person name="Strong C."/>
            <person name="Farmer C."/>
            <person name="Delahaunty K."/>
            <person name="Markovic C."/>
            <person name="Hall O."/>
            <person name="Minx P."/>
            <person name="Tomlinson C."/>
            <person name="Mitreva M."/>
            <person name="Nelson J."/>
            <person name="Hou S."/>
            <person name="Wollam A."/>
            <person name="Pepin K.H."/>
            <person name="Johnson M."/>
            <person name="Bhonagiri V."/>
            <person name="Nash W.E."/>
            <person name="Warren W."/>
            <person name="Chinwalla A."/>
            <person name="Mardis E.R."/>
            <person name="Wilson R.K."/>
        </authorList>
    </citation>
    <scope>NUCLEOTIDE SEQUENCE [LARGE SCALE GENOMIC DNA]</scope>
    <source>
        <strain evidence="1">DSM 20583</strain>
    </source>
</reference>
<accession>C9LAB6</accession>
<evidence type="ECO:0000313" key="2">
    <source>
        <dbReference type="Proteomes" id="UP000003755"/>
    </source>
</evidence>
<organism evidence="1 2">
    <name type="scientific">Blautia hansenii DSM 20583</name>
    <dbReference type="NCBI Taxonomy" id="537007"/>
    <lineage>
        <taxon>Bacteria</taxon>
        <taxon>Bacillati</taxon>
        <taxon>Bacillota</taxon>
        <taxon>Clostridia</taxon>
        <taxon>Lachnospirales</taxon>
        <taxon>Lachnospiraceae</taxon>
        <taxon>Blautia</taxon>
    </lineage>
</organism>
<name>C9LAB6_BLAHA</name>
<dbReference type="AlphaFoldDB" id="C9LAB6"/>
<evidence type="ECO:0000313" key="1">
    <source>
        <dbReference type="EMBL" id="EEX20914.1"/>
    </source>
</evidence>
<sequence length="43" mass="5049">MVPFCFQYLFIYDKGQSPIILSFGHNKKLAWTHSDVCQTLKWG</sequence>
<proteinExistence type="predicted"/>
<protein>
    <submittedName>
        <fullName evidence="1">Uncharacterized protein</fullName>
    </submittedName>
</protein>
<keyword evidence="2" id="KW-1185">Reference proteome</keyword>
<dbReference type="EMBL" id="ABYU02000030">
    <property type="protein sequence ID" value="EEX20914.1"/>
    <property type="molecule type" value="Genomic_DNA"/>
</dbReference>
<dbReference type="STRING" id="537007.BLAHAN_06366"/>
<dbReference type="HOGENOM" id="CLU_3230339_0_0_9"/>